<dbReference type="GO" id="GO:0015421">
    <property type="term" value="F:ABC-type oligopeptide transporter activity"/>
    <property type="evidence" value="ECO:0007669"/>
    <property type="project" value="TreeGrafter"/>
</dbReference>
<keyword evidence="3" id="KW-0547">Nucleotide-binding</keyword>
<dbReference type="SUPFAM" id="SSF90123">
    <property type="entry name" value="ABC transporter transmembrane region"/>
    <property type="match status" value="1"/>
</dbReference>
<dbReference type="InterPro" id="IPR003593">
    <property type="entry name" value="AAA+_ATPase"/>
</dbReference>
<feature type="domain" description="ABC transporter" evidence="8">
    <location>
        <begin position="337"/>
        <end position="590"/>
    </location>
</feature>
<dbReference type="PROSITE" id="PS50929">
    <property type="entry name" value="ABC_TM1F"/>
    <property type="match status" value="1"/>
</dbReference>
<dbReference type="PANTHER" id="PTHR43394">
    <property type="entry name" value="ATP-DEPENDENT PERMEASE MDL1, MITOCHONDRIAL"/>
    <property type="match status" value="1"/>
</dbReference>
<dbReference type="EMBL" id="BSEV01000005">
    <property type="protein sequence ID" value="GLK09436.1"/>
    <property type="molecule type" value="Genomic_DNA"/>
</dbReference>
<evidence type="ECO:0000259" key="8">
    <source>
        <dbReference type="PROSITE" id="PS50893"/>
    </source>
</evidence>
<name>A0A9W6HZZ5_9ACTN</name>
<keyword evidence="6 7" id="KW-0472">Membrane</keyword>
<dbReference type="PROSITE" id="PS00211">
    <property type="entry name" value="ABC_TRANSPORTER_1"/>
    <property type="match status" value="1"/>
</dbReference>
<reference evidence="10" key="1">
    <citation type="journal article" date="2014" name="Int. J. Syst. Evol. Microbiol.">
        <title>Complete genome sequence of Corynebacterium casei LMG S-19264T (=DSM 44701T), isolated from a smear-ripened cheese.</title>
        <authorList>
            <consortium name="US DOE Joint Genome Institute (JGI-PGF)"/>
            <person name="Walter F."/>
            <person name="Albersmeier A."/>
            <person name="Kalinowski J."/>
            <person name="Ruckert C."/>
        </authorList>
    </citation>
    <scope>NUCLEOTIDE SEQUENCE</scope>
    <source>
        <strain evidence="10">VKM Ac-2007</strain>
    </source>
</reference>
<dbReference type="PROSITE" id="PS50893">
    <property type="entry name" value="ABC_TRANSPORTER_2"/>
    <property type="match status" value="1"/>
</dbReference>
<dbReference type="PANTHER" id="PTHR43394:SF1">
    <property type="entry name" value="ATP-BINDING CASSETTE SUB-FAMILY B MEMBER 10, MITOCHONDRIAL"/>
    <property type="match status" value="1"/>
</dbReference>
<comment type="caution">
    <text evidence="10">The sequence shown here is derived from an EMBL/GenBank/DDBJ whole genome shotgun (WGS) entry which is preliminary data.</text>
</comment>
<dbReference type="Proteomes" id="UP001143474">
    <property type="component" value="Unassembled WGS sequence"/>
</dbReference>
<gene>
    <name evidence="10" type="ORF">GCM10017600_28420</name>
</gene>
<dbReference type="InterPro" id="IPR017871">
    <property type="entry name" value="ABC_transporter-like_CS"/>
</dbReference>
<sequence length="604" mass="65541">MPHLTAAVALMWRAAPRIALGQLVTTVVLAGVPVVTAWLTKLTLDALTTGAPWSRLLGYTAGLAGAGLLGAVTLHLNRYLSGEAERRVSLLARERLHTAVNRFTGLARFETPGFHDRLRLAQESSQLTSGAVVQSAAGMGRGVLVTAGFLVALVTISPPMAVLVLLAALPAVVAERTLNRARVRMMWRISPTLRRDLFYSHVLTDVRAAKEVRLFGIGGFLLGRMLAERRSANVAERERDRRELWTQGSLAALSTVVAGGGLVWAVGAARDGLLSVGDLSLFVAAVAAVQGALSQMVVDYSLAQRALLLFGHYVDVVEAGPDLPSKDRAAPELRLGIELRDVWFRYSPEHSWVLRGVDLFIPHGEAVAVVGLNGEGKSTLVKLLCRFYDPDRGAILWDGVDLRDMAPETLRSRIGAVFQDYMEYDLTAMENIGLGDLDALRDRDRVKAAAVRAGVHDTITVLPRGYDTMLSRIFPSPADGQDDEALEAGVPLSGGQWQRLALARALLRDRRDLLILDEPSAGLDAEAEHGIHSMLRAHRAGRTSVLISHRLGAIRDADRIVVLSEGRVTEQGGHAELMERRGRYAELFALQAEGYQPHLEGEPA</sequence>
<evidence type="ECO:0000256" key="7">
    <source>
        <dbReference type="SAM" id="Phobius"/>
    </source>
</evidence>
<organism evidence="10 11">
    <name type="scientific">Streptosporangium carneum</name>
    <dbReference type="NCBI Taxonomy" id="47481"/>
    <lineage>
        <taxon>Bacteria</taxon>
        <taxon>Bacillati</taxon>
        <taxon>Actinomycetota</taxon>
        <taxon>Actinomycetes</taxon>
        <taxon>Streptosporangiales</taxon>
        <taxon>Streptosporangiaceae</taxon>
        <taxon>Streptosporangium</taxon>
    </lineage>
</organism>
<dbReference type="Pfam" id="PF00005">
    <property type="entry name" value="ABC_tran"/>
    <property type="match status" value="1"/>
</dbReference>
<keyword evidence="2 7" id="KW-0812">Transmembrane</keyword>
<dbReference type="GO" id="GO:0005524">
    <property type="term" value="F:ATP binding"/>
    <property type="evidence" value="ECO:0007669"/>
    <property type="project" value="UniProtKB-KW"/>
</dbReference>
<evidence type="ECO:0000256" key="3">
    <source>
        <dbReference type="ARBA" id="ARBA00022741"/>
    </source>
</evidence>
<dbReference type="InterPro" id="IPR011527">
    <property type="entry name" value="ABC1_TM_dom"/>
</dbReference>
<evidence type="ECO:0000313" key="10">
    <source>
        <dbReference type="EMBL" id="GLK09436.1"/>
    </source>
</evidence>
<evidence type="ECO:0000256" key="2">
    <source>
        <dbReference type="ARBA" id="ARBA00022692"/>
    </source>
</evidence>
<accession>A0A9W6HZZ5</accession>
<evidence type="ECO:0000256" key="5">
    <source>
        <dbReference type="ARBA" id="ARBA00022989"/>
    </source>
</evidence>
<feature type="domain" description="ABC transmembrane type-1" evidence="9">
    <location>
        <begin position="23"/>
        <end position="305"/>
    </location>
</feature>
<feature type="transmembrane region" description="Helical" evidence="7">
    <location>
        <begin position="160"/>
        <end position="178"/>
    </location>
</feature>
<dbReference type="InterPro" id="IPR003439">
    <property type="entry name" value="ABC_transporter-like_ATP-bd"/>
</dbReference>
<dbReference type="SUPFAM" id="SSF52540">
    <property type="entry name" value="P-loop containing nucleoside triphosphate hydrolases"/>
    <property type="match status" value="1"/>
</dbReference>
<keyword evidence="11" id="KW-1185">Reference proteome</keyword>
<dbReference type="InterPro" id="IPR036640">
    <property type="entry name" value="ABC1_TM_sf"/>
</dbReference>
<comment type="subcellular location">
    <subcellularLocation>
        <location evidence="1">Cell membrane</location>
        <topology evidence="1">Multi-pass membrane protein</topology>
    </subcellularLocation>
</comment>
<evidence type="ECO:0000256" key="4">
    <source>
        <dbReference type="ARBA" id="ARBA00022840"/>
    </source>
</evidence>
<dbReference type="AlphaFoldDB" id="A0A9W6HZZ5"/>
<keyword evidence="5 7" id="KW-1133">Transmembrane helix</keyword>
<keyword evidence="4" id="KW-0067">ATP-binding</keyword>
<feature type="transmembrane region" description="Helical" evidence="7">
    <location>
        <begin position="56"/>
        <end position="77"/>
    </location>
</feature>
<reference evidence="10" key="2">
    <citation type="submission" date="2023-01" db="EMBL/GenBank/DDBJ databases">
        <authorList>
            <person name="Sun Q."/>
            <person name="Evtushenko L."/>
        </authorList>
    </citation>
    <scope>NUCLEOTIDE SEQUENCE</scope>
    <source>
        <strain evidence="10">VKM Ac-2007</strain>
    </source>
</reference>
<dbReference type="SMART" id="SM00382">
    <property type="entry name" value="AAA"/>
    <property type="match status" value="1"/>
</dbReference>
<dbReference type="GO" id="GO:0016887">
    <property type="term" value="F:ATP hydrolysis activity"/>
    <property type="evidence" value="ECO:0007669"/>
    <property type="project" value="InterPro"/>
</dbReference>
<evidence type="ECO:0000256" key="1">
    <source>
        <dbReference type="ARBA" id="ARBA00004651"/>
    </source>
</evidence>
<evidence type="ECO:0000259" key="9">
    <source>
        <dbReference type="PROSITE" id="PS50929"/>
    </source>
</evidence>
<dbReference type="RefSeq" id="WP_271217896.1">
    <property type="nucleotide sequence ID" value="NZ_BAAAVD010000045.1"/>
</dbReference>
<dbReference type="GO" id="GO:0005886">
    <property type="term" value="C:plasma membrane"/>
    <property type="evidence" value="ECO:0007669"/>
    <property type="project" value="UniProtKB-SubCell"/>
</dbReference>
<protein>
    <submittedName>
        <fullName evidence="10">Multidrug ABC transporter permease</fullName>
    </submittedName>
</protein>
<proteinExistence type="predicted"/>
<dbReference type="InterPro" id="IPR027417">
    <property type="entry name" value="P-loop_NTPase"/>
</dbReference>
<dbReference type="InterPro" id="IPR039421">
    <property type="entry name" value="Type_1_exporter"/>
</dbReference>
<dbReference type="Gene3D" id="1.20.1560.10">
    <property type="entry name" value="ABC transporter type 1, transmembrane domain"/>
    <property type="match status" value="1"/>
</dbReference>
<evidence type="ECO:0000313" key="11">
    <source>
        <dbReference type="Proteomes" id="UP001143474"/>
    </source>
</evidence>
<dbReference type="Gene3D" id="3.40.50.300">
    <property type="entry name" value="P-loop containing nucleotide triphosphate hydrolases"/>
    <property type="match status" value="1"/>
</dbReference>
<evidence type="ECO:0000256" key="6">
    <source>
        <dbReference type="ARBA" id="ARBA00023136"/>
    </source>
</evidence>